<dbReference type="EMBL" id="BPLR01000779">
    <property type="protein sequence ID" value="GIY97434.1"/>
    <property type="molecule type" value="Genomic_DNA"/>
</dbReference>
<evidence type="ECO:0000313" key="3">
    <source>
        <dbReference type="Proteomes" id="UP001054945"/>
    </source>
</evidence>
<dbReference type="Proteomes" id="UP001054945">
    <property type="component" value="Unassembled WGS sequence"/>
</dbReference>
<reference evidence="2 3" key="1">
    <citation type="submission" date="2021-06" db="EMBL/GenBank/DDBJ databases">
        <title>Caerostris extrusa draft genome.</title>
        <authorList>
            <person name="Kono N."/>
            <person name="Arakawa K."/>
        </authorList>
    </citation>
    <scope>NUCLEOTIDE SEQUENCE [LARGE SCALE GENOMIC DNA]</scope>
</reference>
<feature type="compositionally biased region" description="Polar residues" evidence="1">
    <location>
        <begin position="136"/>
        <end position="148"/>
    </location>
</feature>
<feature type="region of interest" description="Disordered" evidence="1">
    <location>
        <begin position="111"/>
        <end position="148"/>
    </location>
</feature>
<feature type="compositionally biased region" description="Low complexity" evidence="1">
    <location>
        <begin position="111"/>
        <end position="135"/>
    </location>
</feature>
<keyword evidence="3" id="KW-1185">Reference proteome</keyword>
<gene>
    <name evidence="2" type="ORF">CEXT_7351</name>
</gene>
<evidence type="ECO:0000256" key="1">
    <source>
        <dbReference type="SAM" id="MobiDB-lite"/>
    </source>
</evidence>
<protein>
    <submittedName>
        <fullName evidence="2">Uncharacterized protein</fullName>
    </submittedName>
</protein>
<proteinExistence type="predicted"/>
<evidence type="ECO:0000313" key="2">
    <source>
        <dbReference type="EMBL" id="GIY97434.1"/>
    </source>
</evidence>
<accession>A0AAV4XRU0</accession>
<organism evidence="2 3">
    <name type="scientific">Caerostris extrusa</name>
    <name type="common">Bark spider</name>
    <name type="synonym">Caerostris bankana</name>
    <dbReference type="NCBI Taxonomy" id="172846"/>
    <lineage>
        <taxon>Eukaryota</taxon>
        <taxon>Metazoa</taxon>
        <taxon>Ecdysozoa</taxon>
        <taxon>Arthropoda</taxon>
        <taxon>Chelicerata</taxon>
        <taxon>Arachnida</taxon>
        <taxon>Araneae</taxon>
        <taxon>Araneomorphae</taxon>
        <taxon>Entelegynae</taxon>
        <taxon>Araneoidea</taxon>
        <taxon>Araneidae</taxon>
        <taxon>Caerostris</taxon>
    </lineage>
</organism>
<name>A0AAV4XRU0_CAEEX</name>
<dbReference type="AlphaFoldDB" id="A0AAV4XRU0"/>
<sequence length="404" mass="44948">MSNCPPTKGDRMSTARLSSLIFHQQVGDWRNVLYGDIQAEPVPPLPKQEVLFRIDRSMKKEAELTLQKLRDHVQAEMFYINLEHPDLDLSVKSDDPVVPAVGPTKIWQTCPAAAPEPQQPTASTETTTATETTSENGESITVQSTLTYSESGSLERNSTRLVFDPRFHCDIQFDPRCHCDIQIDPRFHCDIQIDPRCHCDIQIDLDATVTLRSTLDSTVTFRSTLDATVTFRSTLDAIVTFSSTPRFHCDIQIDLDATVTFNSTLNAVVTFSWTLDAVVRFTSILDVVGTFSSTIDAAMAFNFNSTHPHGEPGHAAEGAVPEARHHQVHKHSAEADLGPHRQVHRVLPGEEGIGLHSRRPSTYSVGILNFESLTEDCDEDFRIKEEMEAACLCINDALEAIQAF</sequence>
<comment type="caution">
    <text evidence="2">The sequence shown here is derived from an EMBL/GenBank/DDBJ whole genome shotgun (WGS) entry which is preliminary data.</text>
</comment>